<dbReference type="PANTHER" id="PTHR46796">
    <property type="entry name" value="HTH-TYPE TRANSCRIPTIONAL ACTIVATOR RHAS-RELATED"/>
    <property type="match status" value="1"/>
</dbReference>
<dbReference type="OrthoDB" id="121508at2"/>
<gene>
    <name evidence="6" type="primary">soxS</name>
    <name evidence="6" type="ORF">LuPra_02352</name>
</gene>
<dbReference type="SMART" id="SM00342">
    <property type="entry name" value="HTH_ARAC"/>
    <property type="match status" value="1"/>
</dbReference>
<reference evidence="7" key="2">
    <citation type="submission" date="2016-04" db="EMBL/GenBank/DDBJ databases">
        <title>First Complete Genome Sequence of a Subdivision 6 Acidobacterium.</title>
        <authorList>
            <person name="Huang S."/>
            <person name="Vieira S."/>
            <person name="Bunk B."/>
            <person name="Riedel T."/>
            <person name="Sproeer C."/>
            <person name="Overmann J."/>
        </authorList>
    </citation>
    <scope>NUCLEOTIDE SEQUENCE [LARGE SCALE GENOMIC DNA]</scope>
    <source>
        <strain evidence="7">DSM 100886 HEG_-6_39</strain>
    </source>
</reference>
<dbReference type="PATRIC" id="fig|1813736.3.peg.2467"/>
<keyword evidence="7" id="KW-1185">Reference proteome</keyword>
<feature type="domain" description="HTH araC/xylS-type" evidence="5">
    <location>
        <begin position="194"/>
        <end position="293"/>
    </location>
</feature>
<organism evidence="6 7">
    <name type="scientific">Luteitalea pratensis</name>
    <dbReference type="NCBI Taxonomy" id="1855912"/>
    <lineage>
        <taxon>Bacteria</taxon>
        <taxon>Pseudomonadati</taxon>
        <taxon>Acidobacteriota</taxon>
        <taxon>Vicinamibacteria</taxon>
        <taxon>Vicinamibacterales</taxon>
        <taxon>Vicinamibacteraceae</taxon>
        <taxon>Luteitalea</taxon>
    </lineage>
</organism>
<evidence type="ECO:0000256" key="1">
    <source>
        <dbReference type="ARBA" id="ARBA00023015"/>
    </source>
</evidence>
<dbReference type="PANTHER" id="PTHR46796:SF14">
    <property type="entry name" value="TRANSCRIPTIONAL REGULATORY PROTEIN"/>
    <property type="match status" value="1"/>
</dbReference>
<dbReference type="InterPro" id="IPR009057">
    <property type="entry name" value="Homeodomain-like_sf"/>
</dbReference>
<dbReference type="SUPFAM" id="SSF51215">
    <property type="entry name" value="Regulatory protein AraC"/>
    <property type="match status" value="1"/>
</dbReference>
<dbReference type="KEGG" id="abac:LuPra_02352"/>
<protein>
    <submittedName>
        <fullName evidence="6">Regulatory protein SoxS</fullName>
    </submittedName>
</protein>
<accession>A0A143PMZ4</accession>
<keyword evidence="2" id="KW-0238">DNA-binding</keyword>
<evidence type="ECO:0000256" key="4">
    <source>
        <dbReference type="ARBA" id="ARBA00023163"/>
    </source>
</evidence>
<dbReference type="InterPro" id="IPR050204">
    <property type="entry name" value="AraC_XylS_family_regulators"/>
</dbReference>
<sequence length="297" mass="31968">MAKVALDMQAALERRRRTGEAGTTTSRILARGAGWSVADVICTAGPRDRPFEERHAQHSIAVVLSGSFQYRTTTGGGVMTPGAIMLGNPGQCFECGHAHGEGDHCVAFWFSPDYFERIVADAGVRGRLNFRTPRLPPVRAMAPLVAAAGVGTEVERSEAAWEELGILLLGEAVQSSGDVTRGPRTPPHAEARVSAAVRAIEAMPDAPHTLASLAAASGVSPFHFLRTFRQVAGVTPHQYVLRARLRAAAWQLATPTPVRILDVALDSGFGEASNFDRAFRTEFGVSPRAYRQRFVEP</sequence>
<evidence type="ECO:0000313" key="6">
    <source>
        <dbReference type="EMBL" id="AMY09139.1"/>
    </source>
</evidence>
<dbReference type="PROSITE" id="PS01124">
    <property type="entry name" value="HTH_ARAC_FAMILY_2"/>
    <property type="match status" value="1"/>
</dbReference>
<evidence type="ECO:0000313" key="7">
    <source>
        <dbReference type="Proteomes" id="UP000076079"/>
    </source>
</evidence>
<dbReference type="STRING" id="1855912.LuPra_02352"/>
<dbReference type="Gene3D" id="1.10.10.60">
    <property type="entry name" value="Homeodomain-like"/>
    <property type="match status" value="2"/>
</dbReference>
<keyword evidence="3" id="KW-0010">Activator</keyword>
<name>A0A143PMZ4_LUTPR</name>
<dbReference type="SUPFAM" id="SSF46689">
    <property type="entry name" value="Homeodomain-like"/>
    <property type="match status" value="2"/>
</dbReference>
<dbReference type="GO" id="GO:0043565">
    <property type="term" value="F:sequence-specific DNA binding"/>
    <property type="evidence" value="ECO:0007669"/>
    <property type="project" value="InterPro"/>
</dbReference>
<dbReference type="AlphaFoldDB" id="A0A143PMZ4"/>
<dbReference type="RefSeq" id="WP_110170913.1">
    <property type="nucleotide sequence ID" value="NZ_CP015136.1"/>
</dbReference>
<dbReference type="Proteomes" id="UP000076079">
    <property type="component" value="Chromosome"/>
</dbReference>
<keyword evidence="4" id="KW-0804">Transcription</keyword>
<dbReference type="GO" id="GO:0003700">
    <property type="term" value="F:DNA-binding transcription factor activity"/>
    <property type="evidence" value="ECO:0007669"/>
    <property type="project" value="InterPro"/>
</dbReference>
<proteinExistence type="predicted"/>
<dbReference type="PRINTS" id="PR00032">
    <property type="entry name" value="HTHARAC"/>
</dbReference>
<evidence type="ECO:0000259" key="5">
    <source>
        <dbReference type="PROSITE" id="PS01124"/>
    </source>
</evidence>
<dbReference type="InterPro" id="IPR018060">
    <property type="entry name" value="HTH_AraC"/>
</dbReference>
<dbReference type="EMBL" id="CP015136">
    <property type="protein sequence ID" value="AMY09139.1"/>
    <property type="molecule type" value="Genomic_DNA"/>
</dbReference>
<keyword evidence="1" id="KW-0805">Transcription regulation</keyword>
<dbReference type="InterPro" id="IPR018062">
    <property type="entry name" value="HTH_AraC-typ_CS"/>
</dbReference>
<evidence type="ECO:0000256" key="2">
    <source>
        <dbReference type="ARBA" id="ARBA00023125"/>
    </source>
</evidence>
<dbReference type="InterPro" id="IPR037923">
    <property type="entry name" value="HTH-like"/>
</dbReference>
<evidence type="ECO:0000256" key="3">
    <source>
        <dbReference type="ARBA" id="ARBA00023159"/>
    </source>
</evidence>
<dbReference type="Pfam" id="PF12833">
    <property type="entry name" value="HTH_18"/>
    <property type="match status" value="1"/>
</dbReference>
<dbReference type="PROSITE" id="PS00041">
    <property type="entry name" value="HTH_ARAC_FAMILY_1"/>
    <property type="match status" value="1"/>
</dbReference>
<dbReference type="InterPro" id="IPR020449">
    <property type="entry name" value="Tscrpt_reg_AraC-type_HTH"/>
</dbReference>
<reference evidence="6 7" key="1">
    <citation type="journal article" date="2016" name="Genome Announc.">
        <title>First Complete Genome Sequence of a Subdivision 6 Acidobacterium Strain.</title>
        <authorList>
            <person name="Huang S."/>
            <person name="Vieira S."/>
            <person name="Bunk B."/>
            <person name="Riedel T."/>
            <person name="Sproer C."/>
            <person name="Overmann J."/>
        </authorList>
    </citation>
    <scope>NUCLEOTIDE SEQUENCE [LARGE SCALE GENOMIC DNA]</scope>
    <source>
        <strain evidence="7">DSM 100886 HEG_-6_39</strain>
    </source>
</reference>